<protein>
    <submittedName>
        <fullName evidence="1">Putative DNA primase</fullName>
    </submittedName>
</protein>
<dbReference type="Proteomes" id="UP000351155">
    <property type="component" value="Unassembled WGS sequence"/>
</dbReference>
<dbReference type="EMBL" id="CAADIW010000003">
    <property type="protein sequence ID" value="VFS08681.1"/>
    <property type="molecule type" value="Genomic_DNA"/>
</dbReference>
<reference evidence="1 2" key="1">
    <citation type="submission" date="2019-03" db="EMBL/GenBank/DDBJ databases">
        <authorList>
            <consortium name="Pathogen Informatics"/>
        </authorList>
    </citation>
    <scope>NUCLEOTIDE SEQUENCE [LARGE SCALE GENOMIC DNA]</scope>
    <source>
        <strain evidence="1 2">NCTC12126</strain>
    </source>
</reference>
<dbReference type="InterPro" id="IPR027417">
    <property type="entry name" value="P-loop_NTPase"/>
</dbReference>
<sequence length="182" mass="20500">MLVIWGRLLRGCDVIQTENGVQRWLVVHHSGKDEGKGARGSSAFRAALDTEFNVKREGDGKALILTCTKMKDAEEPERKAYDLRTAELYTDEDGELVCSLVVHDQPREAKEVEPELANVSRLSDNHHALWQAVRSRTAKGEPCTISVIKDDLRATLGADKVRKSFPRWLDKLESEQNHSHRG</sequence>
<proteinExistence type="predicted"/>
<evidence type="ECO:0000313" key="2">
    <source>
        <dbReference type="Proteomes" id="UP000351155"/>
    </source>
</evidence>
<dbReference type="Gene3D" id="3.40.50.300">
    <property type="entry name" value="P-loop containing nucleotide triphosphate hydrolases"/>
    <property type="match status" value="1"/>
</dbReference>
<organism evidence="1 2">
    <name type="scientific">Enterobacter cancerogenus</name>
    <dbReference type="NCBI Taxonomy" id="69218"/>
    <lineage>
        <taxon>Bacteria</taxon>
        <taxon>Pseudomonadati</taxon>
        <taxon>Pseudomonadota</taxon>
        <taxon>Gammaproteobacteria</taxon>
        <taxon>Enterobacterales</taxon>
        <taxon>Enterobacteriaceae</taxon>
        <taxon>Enterobacter</taxon>
        <taxon>Enterobacter cloacae complex</taxon>
    </lineage>
</organism>
<accession>A0A484WAW9</accession>
<evidence type="ECO:0000313" key="1">
    <source>
        <dbReference type="EMBL" id="VFS08681.1"/>
    </source>
</evidence>
<dbReference type="AlphaFoldDB" id="A0A484WAW9"/>
<gene>
    <name evidence="1" type="ORF">NCTC12126_00311</name>
</gene>
<name>A0A484WAW9_9ENTR</name>